<dbReference type="EMBL" id="JABFAC010000011">
    <property type="protein sequence ID" value="MBA0629299.1"/>
    <property type="molecule type" value="Genomic_DNA"/>
</dbReference>
<organism evidence="1 2">
    <name type="scientific">Gossypium davidsonii</name>
    <name type="common">Davidson's cotton</name>
    <name type="synonym">Gossypium klotzschianum subsp. davidsonii</name>
    <dbReference type="NCBI Taxonomy" id="34287"/>
    <lineage>
        <taxon>Eukaryota</taxon>
        <taxon>Viridiplantae</taxon>
        <taxon>Streptophyta</taxon>
        <taxon>Embryophyta</taxon>
        <taxon>Tracheophyta</taxon>
        <taxon>Spermatophyta</taxon>
        <taxon>Magnoliopsida</taxon>
        <taxon>eudicotyledons</taxon>
        <taxon>Gunneridae</taxon>
        <taxon>Pentapetalae</taxon>
        <taxon>rosids</taxon>
        <taxon>malvids</taxon>
        <taxon>Malvales</taxon>
        <taxon>Malvaceae</taxon>
        <taxon>Malvoideae</taxon>
        <taxon>Gossypium</taxon>
    </lineage>
</organism>
<keyword evidence="2" id="KW-1185">Reference proteome</keyword>
<name>A0A7J8ST93_GOSDV</name>
<protein>
    <submittedName>
        <fullName evidence="1">Uncharacterized protein</fullName>
    </submittedName>
</protein>
<comment type="caution">
    <text evidence="1">The sequence shown here is derived from an EMBL/GenBank/DDBJ whole genome shotgun (WGS) entry which is preliminary data.</text>
</comment>
<reference evidence="1 2" key="1">
    <citation type="journal article" date="2019" name="Genome Biol. Evol.">
        <title>Insights into the evolution of the New World diploid cottons (Gossypium, subgenus Houzingenia) based on genome sequencing.</title>
        <authorList>
            <person name="Grover C.E."/>
            <person name="Arick M.A. 2nd"/>
            <person name="Thrash A."/>
            <person name="Conover J.L."/>
            <person name="Sanders W.S."/>
            <person name="Peterson D.G."/>
            <person name="Frelichowski J.E."/>
            <person name="Scheffler J.A."/>
            <person name="Scheffler B.E."/>
            <person name="Wendel J.F."/>
        </authorList>
    </citation>
    <scope>NUCLEOTIDE SEQUENCE [LARGE SCALE GENOMIC DNA]</scope>
    <source>
        <strain evidence="1">27</strain>
        <tissue evidence="1">Leaf</tissue>
    </source>
</reference>
<accession>A0A7J8ST93</accession>
<evidence type="ECO:0000313" key="1">
    <source>
        <dbReference type="EMBL" id="MBA0629299.1"/>
    </source>
</evidence>
<gene>
    <name evidence="1" type="ORF">Godav_023879</name>
</gene>
<dbReference type="AlphaFoldDB" id="A0A7J8ST93"/>
<proteinExistence type="predicted"/>
<dbReference type="Proteomes" id="UP000593561">
    <property type="component" value="Unassembled WGS sequence"/>
</dbReference>
<evidence type="ECO:0000313" key="2">
    <source>
        <dbReference type="Proteomes" id="UP000593561"/>
    </source>
</evidence>
<sequence>MNGSTIFSSDGSNEGRNTKKVRFKDVGDESIDNMVVYMAPMSGISWKDKLLRGRGTRSLDSSMISDDFIDVDLEFEEGDILRSIFNGIPTIDFSERIKKVLVKDIVKIFGCNIWCNNLFFSGVGNSSFGTTNPTSKFV</sequence>